<gene>
    <name evidence="5" type="ORF">ENP86_02655</name>
</gene>
<proteinExistence type="inferred from homology"/>
<dbReference type="PANTHER" id="PTHR43356">
    <property type="entry name" value="PHOSPHATE ACETYLTRANSFERASE"/>
    <property type="match status" value="1"/>
</dbReference>
<dbReference type="PANTHER" id="PTHR43356:SF2">
    <property type="entry name" value="PHOSPHATE ACETYLTRANSFERASE"/>
    <property type="match status" value="1"/>
</dbReference>
<evidence type="ECO:0000259" key="4">
    <source>
        <dbReference type="Pfam" id="PF01515"/>
    </source>
</evidence>
<reference evidence="5" key="1">
    <citation type="journal article" date="2020" name="mSystems">
        <title>Genome- and Community-Level Interaction Insights into Carbon Utilization and Element Cycling Functions of Hydrothermarchaeota in Hydrothermal Sediment.</title>
        <authorList>
            <person name="Zhou Z."/>
            <person name="Liu Y."/>
            <person name="Xu W."/>
            <person name="Pan J."/>
            <person name="Luo Z.H."/>
            <person name="Li M."/>
        </authorList>
    </citation>
    <scope>NUCLEOTIDE SEQUENCE [LARGE SCALE GENOMIC DNA]</scope>
    <source>
        <strain evidence="5">SpSt-258</strain>
    </source>
</reference>
<evidence type="ECO:0000256" key="1">
    <source>
        <dbReference type="ARBA" id="ARBA00005656"/>
    </source>
</evidence>
<evidence type="ECO:0000256" key="3">
    <source>
        <dbReference type="ARBA" id="ARBA00023315"/>
    </source>
</evidence>
<comment type="similarity">
    <text evidence="1">Belongs to the phosphate acetyltransferase and butyryltransferase family.</text>
</comment>
<name>A0A7V0Z4F8_UNCW3</name>
<dbReference type="SUPFAM" id="SSF53659">
    <property type="entry name" value="Isocitrate/Isopropylmalate dehydrogenase-like"/>
    <property type="match status" value="1"/>
</dbReference>
<dbReference type="Gene3D" id="3.40.718.10">
    <property type="entry name" value="Isopropylmalate Dehydrogenase"/>
    <property type="match status" value="1"/>
</dbReference>
<evidence type="ECO:0000256" key="2">
    <source>
        <dbReference type="ARBA" id="ARBA00022679"/>
    </source>
</evidence>
<keyword evidence="3" id="KW-0012">Acyltransferase</keyword>
<evidence type="ECO:0000313" key="5">
    <source>
        <dbReference type="EMBL" id="HDY58438.1"/>
    </source>
</evidence>
<dbReference type="InterPro" id="IPR002505">
    <property type="entry name" value="PTA_PTB"/>
</dbReference>
<dbReference type="Pfam" id="PF01515">
    <property type="entry name" value="PTA_PTB"/>
    <property type="match status" value="1"/>
</dbReference>
<comment type="caution">
    <text evidence="5">The sequence shown here is derived from an EMBL/GenBank/DDBJ whole genome shotgun (WGS) entry which is preliminary data.</text>
</comment>
<dbReference type="AlphaFoldDB" id="A0A7V0Z4F8"/>
<dbReference type="InterPro" id="IPR050500">
    <property type="entry name" value="Phos_Acetyltrans/Butyryltrans"/>
</dbReference>
<dbReference type="GO" id="GO:0016746">
    <property type="term" value="F:acyltransferase activity"/>
    <property type="evidence" value="ECO:0007669"/>
    <property type="project" value="UniProtKB-KW"/>
</dbReference>
<accession>A0A7V0Z4F8</accession>
<dbReference type="PIRSF" id="PIRSF000428">
    <property type="entry name" value="P_Ac_trans"/>
    <property type="match status" value="1"/>
</dbReference>
<sequence length="308" mass="33203">MKRILEKIGSMQNFAELLKFAKKKGKKVCVVVKAEDEPVLEGINLAMKQGLLEYVYLTGAQEAIKGLIKKVNLDLKNAEIIDITDEQECLKTGLSIVRQKGDFLMKGMISTSTFLKGVLDKDYGLRTGKILSHIAVLEIPGYHKLLFMSDGGMNPKLDLKTRIDIINNAIWLMNGLGISKPKIALVAASEAIHPDMPETVDAVEIVKMNKNGEIKDAIIEGPFGFDVAVSKEAAGHKKIKSDISGDVDFILMPNISAGNIWAKGLIYFAKAKAAGVVAGASKPVVLLSRADDAETKLNSIALGVAVSG</sequence>
<dbReference type="EMBL" id="DSKY01000009">
    <property type="protein sequence ID" value="HDY58438.1"/>
    <property type="molecule type" value="Genomic_DNA"/>
</dbReference>
<dbReference type="InterPro" id="IPR012147">
    <property type="entry name" value="P_Ac_Bu_trans"/>
</dbReference>
<feature type="domain" description="Phosphate acetyl/butaryl transferase" evidence="4">
    <location>
        <begin position="98"/>
        <end position="302"/>
    </location>
</feature>
<keyword evidence="2 5" id="KW-0808">Transferase</keyword>
<protein>
    <submittedName>
        <fullName evidence="5">Phosphate butyryltransferase</fullName>
    </submittedName>
</protein>
<organism evidence="5">
    <name type="scientific">candidate division WOR-3 bacterium</name>
    <dbReference type="NCBI Taxonomy" id="2052148"/>
    <lineage>
        <taxon>Bacteria</taxon>
        <taxon>Bacteria division WOR-3</taxon>
    </lineage>
</organism>